<evidence type="ECO:0000313" key="1">
    <source>
        <dbReference type="EMBL" id="TSJ44557.1"/>
    </source>
</evidence>
<dbReference type="EMBL" id="VLPK01000001">
    <property type="protein sequence ID" value="TSJ44557.1"/>
    <property type="molecule type" value="Genomic_DNA"/>
</dbReference>
<dbReference type="OrthoDB" id="5187906at2"/>
<protein>
    <recommendedName>
        <fullName evidence="3">DUF2116 family Zn-ribbon domain-containing protein</fullName>
    </recommendedName>
</protein>
<evidence type="ECO:0008006" key="3">
    <source>
        <dbReference type="Google" id="ProtNLM"/>
    </source>
</evidence>
<sequence>METEKTCLDCGKPIHGRADKKFCNDLCRNNYNNQLNSNSYNMVRNINNILKRNRRILEELNPTGKTKTTTAKMAAKGFNFKYLTNKYDTQNGKTYHFCYEYGYLPLEGDEVLLVKREEKID</sequence>
<name>A0A556MXB5_9SPHI</name>
<reference evidence="1 2" key="1">
    <citation type="submission" date="2019-07" db="EMBL/GenBank/DDBJ databases">
        <authorList>
            <person name="Huq M.A."/>
        </authorList>
    </citation>
    <scope>NUCLEOTIDE SEQUENCE [LARGE SCALE GENOMIC DNA]</scope>
    <source>
        <strain evidence="1 2">MAH-19</strain>
    </source>
</reference>
<evidence type="ECO:0000313" key="2">
    <source>
        <dbReference type="Proteomes" id="UP000318733"/>
    </source>
</evidence>
<comment type="caution">
    <text evidence="1">The sequence shown here is derived from an EMBL/GenBank/DDBJ whole genome shotgun (WGS) entry which is preliminary data.</text>
</comment>
<dbReference type="AlphaFoldDB" id="A0A556MXB5"/>
<gene>
    <name evidence="1" type="ORF">FO440_10390</name>
</gene>
<organism evidence="1 2">
    <name type="scientific">Mucilaginibacter corticis</name>
    <dbReference type="NCBI Taxonomy" id="2597670"/>
    <lineage>
        <taxon>Bacteria</taxon>
        <taxon>Pseudomonadati</taxon>
        <taxon>Bacteroidota</taxon>
        <taxon>Sphingobacteriia</taxon>
        <taxon>Sphingobacteriales</taxon>
        <taxon>Sphingobacteriaceae</taxon>
        <taxon>Mucilaginibacter</taxon>
    </lineage>
</organism>
<proteinExistence type="predicted"/>
<dbReference type="RefSeq" id="WP_144248118.1">
    <property type="nucleotide sequence ID" value="NZ_VLPK01000001.1"/>
</dbReference>
<accession>A0A556MXB5</accession>
<dbReference type="Proteomes" id="UP000318733">
    <property type="component" value="Unassembled WGS sequence"/>
</dbReference>
<keyword evidence="2" id="KW-1185">Reference proteome</keyword>